<dbReference type="OrthoDB" id="504170at2759"/>
<dbReference type="AlphaFoldDB" id="T1G0L3"/>
<dbReference type="PANTHER" id="PTHR24342:SF20">
    <property type="entry name" value="MYOSIN LIGHT CHAIN KINASE, SMOOTH MUSCLE"/>
    <property type="match status" value="1"/>
</dbReference>
<protein>
    <recommendedName>
        <fullName evidence="6">Protein kinase domain-containing protein</fullName>
    </recommendedName>
</protein>
<evidence type="ECO:0000256" key="3">
    <source>
        <dbReference type="ARBA" id="ARBA00022741"/>
    </source>
</evidence>
<keyword evidence="5" id="KW-0067">ATP-binding</keyword>
<dbReference type="Gene3D" id="1.10.510.10">
    <property type="entry name" value="Transferase(Phosphotransferase) domain 1"/>
    <property type="match status" value="1"/>
</dbReference>
<keyword evidence="2" id="KW-0808">Transferase</keyword>
<dbReference type="RefSeq" id="XP_009010333.1">
    <property type="nucleotide sequence ID" value="XM_009012085.1"/>
</dbReference>
<evidence type="ECO:0000256" key="1">
    <source>
        <dbReference type="ARBA" id="ARBA00022527"/>
    </source>
</evidence>
<evidence type="ECO:0000259" key="6">
    <source>
        <dbReference type="PROSITE" id="PS50011"/>
    </source>
</evidence>
<evidence type="ECO:0000313" key="9">
    <source>
        <dbReference type="Proteomes" id="UP000015101"/>
    </source>
</evidence>
<dbReference type="SUPFAM" id="SSF56112">
    <property type="entry name" value="Protein kinase-like (PK-like)"/>
    <property type="match status" value="1"/>
</dbReference>
<dbReference type="InParanoid" id="T1G0L3"/>
<proteinExistence type="predicted"/>
<sequence length="245" mass="27993">VEDFFHVVDEIGRGSCGIVRRVIDKNSGNQYACKFIQYSDLATRDELVQELEILALLDHANVVQVVDGYENKKRLAIVMEIVTGGELLQRLVTEDSLTESEVAYYIRQLLIALEYMHSNNVIHLDLKPENLHLSNQTTDELKLIDFGYSRLFHPLRKLHVKYATPEFCSPEVVIDDTITPATDVWNVGILTYLLLSGISPFYRETHKKTLADIRDGMWEFDAQAFADISAESRDFISKLLQTDPK</sequence>
<dbReference type="GO" id="GO:0005524">
    <property type="term" value="F:ATP binding"/>
    <property type="evidence" value="ECO:0007669"/>
    <property type="project" value="UniProtKB-KW"/>
</dbReference>
<reference evidence="8" key="3">
    <citation type="submission" date="2015-06" db="UniProtKB">
        <authorList>
            <consortium name="EnsemblMetazoa"/>
        </authorList>
    </citation>
    <scope>IDENTIFICATION</scope>
</reference>
<dbReference type="Pfam" id="PF00069">
    <property type="entry name" value="Pkinase"/>
    <property type="match status" value="1"/>
</dbReference>
<reference evidence="9" key="1">
    <citation type="submission" date="2012-12" db="EMBL/GenBank/DDBJ databases">
        <authorList>
            <person name="Hellsten U."/>
            <person name="Grimwood J."/>
            <person name="Chapman J.A."/>
            <person name="Shapiro H."/>
            <person name="Aerts A."/>
            <person name="Otillar R.P."/>
            <person name="Terry A.Y."/>
            <person name="Boore J.L."/>
            <person name="Simakov O."/>
            <person name="Marletaz F."/>
            <person name="Cho S.-J."/>
            <person name="Edsinger-Gonzales E."/>
            <person name="Havlak P."/>
            <person name="Kuo D.-H."/>
            <person name="Larsson T."/>
            <person name="Lv J."/>
            <person name="Arendt D."/>
            <person name="Savage R."/>
            <person name="Osoegawa K."/>
            <person name="de Jong P."/>
            <person name="Lindberg D.R."/>
            <person name="Seaver E.C."/>
            <person name="Weisblat D.A."/>
            <person name="Putnam N.H."/>
            <person name="Grigoriev I.V."/>
            <person name="Rokhsar D.S."/>
        </authorList>
    </citation>
    <scope>NUCLEOTIDE SEQUENCE</scope>
</reference>
<evidence type="ECO:0000313" key="8">
    <source>
        <dbReference type="EnsemblMetazoa" id="HelroP71418"/>
    </source>
</evidence>
<dbReference type="InterPro" id="IPR000719">
    <property type="entry name" value="Prot_kinase_dom"/>
</dbReference>
<accession>T1G0L3</accession>
<keyword evidence="9" id="KW-1185">Reference proteome</keyword>
<dbReference type="GO" id="GO:0007165">
    <property type="term" value="P:signal transduction"/>
    <property type="evidence" value="ECO:0000318"/>
    <property type="project" value="GO_Central"/>
</dbReference>
<dbReference type="PROSITE" id="PS50011">
    <property type="entry name" value="PROTEIN_KINASE_DOM"/>
    <property type="match status" value="1"/>
</dbReference>
<dbReference type="CTD" id="20214611"/>
<evidence type="ECO:0000256" key="5">
    <source>
        <dbReference type="ARBA" id="ARBA00022840"/>
    </source>
</evidence>
<gene>
    <name evidence="8" type="primary">20214611</name>
    <name evidence="7" type="ORF">HELRODRAFT_71418</name>
</gene>
<keyword evidence="4" id="KW-0418">Kinase</keyword>
<reference evidence="7 9" key="2">
    <citation type="journal article" date="2013" name="Nature">
        <title>Insights into bilaterian evolution from three spiralian genomes.</title>
        <authorList>
            <person name="Simakov O."/>
            <person name="Marletaz F."/>
            <person name="Cho S.J."/>
            <person name="Edsinger-Gonzales E."/>
            <person name="Havlak P."/>
            <person name="Hellsten U."/>
            <person name="Kuo D.H."/>
            <person name="Larsson T."/>
            <person name="Lv J."/>
            <person name="Arendt D."/>
            <person name="Savage R."/>
            <person name="Osoegawa K."/>
            <person name="de Jong P."/>
            <person name="Grimwood J."/>
            <person name="Chapman J.A."/>
            <person name="Shapiro H."/>
            <person name="Aerts A."/>
            <person name="Otillar R.P."/>
            <person name="Terry A.Y."/>
            <person name="Boore J.L."/>
            <person name="Grigoriev I.V."/>
            <person name="Lindberg D.R."/>
            <person name="Seaver E.C."/>
            <person name="Weisblat D.A."/>
            <person name="Putnam N.H."/>
            <person name="Rokhsar D.S."/>
        </authorList>
    </citation>
    <scope>NUCLEOTIDE SEQUENCE</scope>
</reference>
<dbReference type="KEGG" id="hro:HELRODRAFT_71418"/>
<dbReference type="Gene3D" id="3.30.200.20">
    <property type="entry name" value="Phosphorylase Kinase, domain 1"/>
    <property type="match status" value="1"/>
</dbReference>
<dbReference type="EnsemblMetazoa" id="HelroT71418">
    <property type="protein sequence ID" value="HelroP71418"/>
    <property type="gene ID" value="HelroG71418"/>
</dbReference>
<name>T1G0L3_HELRO</name>
<evidence type="ECO:0000256" key="2">
    <source>
        <dbReference type="ARBA" id="ARBA00022679"/>
    </source>
</evidence>
<dbReference type="EMBL" id="KB095812">
    <property type="protein sequence ID" value="ESO11845.1"/>
    <property type="molecule type" value="Genomic_DNA"/>
</dbReference>
<dbReference type="Proteomes" id="UP000015101">
    <property type="component" value="Unassembled WGS sequence"/>
</dbReference>
<feature type="domain" description="Protein kinase" evidence="6">
    <location>
        <begin position="5"/>
        <end position="245"/>
    </location>
</feature>
<keyword evidence="1" id="KW-0723">Serine/threonine-protein kinase</keyword>
<dbReference type="PANTHER" id="PTHR24342">
    <property type="entry name" value="SERINE/THREONINE-PROTEIN KINASE 17"/>
    <property type="match status" value="1"/>
</dbReference>
<dbReference type="STRING" id="6412.T1G0L3"/>
<dbReference type="eggNOG" id="KOG0613">
    <property type="taxonomic scope" value="Eukaryota"/>
</dbReference>
<dbReference type="HOGENOM" id="CLU_000288_63_0_1"/>
<dbReference type="InterPro" id="IPR011009">
    <property type="entry name" value="Kinase-like_dom_sf"/>
</dbReference>
<dbReference type="OMA" id="WVRSINA"/>
<dbReference type="GO" id="GO:0005737">
    <property type="term" value="C:cytoplasm"/>
    <property type="evidence" value="ECO:0000318"/>
    <property type="project" value="GO_Central"/>
</dbReference>
<evidence type="ECO:0000256" key="4">
    <source>
        <dbReference type="ARBA" id="ARBA00022777"/>
    </source>
</evidence>
<evidence type="ECO:0000313" key="7">
    <source>
        <dbReference type="EMBL" id="ESO11845.1"/>
    </source>
</evidence>
<dbReference type="SMART" id="SM00220">
    <property type="entry name" value="S_TKc"/>
    <property type="match status" value="1"/>
</dbReference>
<organism evidence="8 9">
    <name type="scientific">Helobdella robusta</name>
    <name type="common">Californian leech</name>
    <dbReference type="NCBI Taxonomy" id="6412"/>
    <lineage>
        <taxon>Eukaryota</taxon>
        <taxon>Metazoa</taxon>
        <taxon>Spiralia</taxon>
        <taxon>Lophotrochozoa</taxon>
        <taxon>Annelida</taxon>
        <taxon>Clitellata</taxon>
        <taxon>Hirudinea</taxon>
        <taxon>Rhynchobdellida</taxon>
        <taxon>Glossiphoniidae</taxon>
        <taxon>Helobdella</taxon>
    </lineage>
</organism>
<dbReference type="GO" id="GO:0004687">
    <property type="term" value="F:myosin light chain kinase activity"/>
    <property type="evidence" value="ECO:0000318"/>
    <property type="project" value="GO_Central"/>
</dbReference>
<keyword evidence="3" id="KW-0547">Nucleotide-binding</keyword>
<dbReference type="GeneID" id="20214611"/>
<dbReference type="EMBL" id="AMQM01002597">
    <property type="status" value="NOT_ANNOTATED_CDS"/>
    <property type="molecule type" value="Genomic_DNA"/>
</dbReference>